<keyword evidence="3" id="KW-1185">Reference proteome</keyword>
<evidence type="ECO:0000256" key="1">
    <source>
        <dbReference type="SAM" id="MobiDB-lite"/>
    </source>
</evidence>
<evidence type="ECO:0000313" key="2">
    <source>
        <dbReference type="EMBL" id="BAS77150.1"/>
    </source>
</evidence>
<reference evidence="2 3" key="2">
    <citation type="journal article" date="2013" name="Plant Cell Physiol.">
        <title>Rice Annotation Project Database (RAP-DB): an integrative and interactive database for rice genomics.</title>
        <authorList>
            <person name="Sakai H."/>
            <person name="Lee S.S."/>
            <person name="Tanaka T."/>
            <person name="Numa H."/>
            <person name="Kim J."/>
            <person name="Kawahara Y."/>
            <person name="Wakimoto H."/>
            <person name="Yang C.C."/>
            <person name="Iwamoto M."/>
            <person name="Abe T."/>
            <person name="Yamada Y."/>
            <person name="Muto A."/>
            <person name="Inokuchi H."/>
            <person name="Ikemura T."/>
            <person name="Matsumoto T."/>
            <person name="Sasaki T."/>
            <person name="Itoh T."/>
        </authorList>
    </citation>
    <scope>NUCLEOTIDE SEQUENCE [LARGE SCALE GENOMIC DNA]</scope>
    <source>
        <strain evidence="3">cv. Nipponbare</strain>
    </source>
</reference>
<accession>A0A0P0VF69</accession>
<feature type="region of interest" description="Disordered" evidence="1">
    <location>
        <begin position="1"/>
        <end position="87"/>
    </location>
</feature>
<organism evidence="2 3">
    <name type="scientific">Oryza sativa subsp. japonica</name>
    <name type="common">Rice</name>
    <dbReference type="NCBI Taxonomy" id="39947"/>
    <lineage>
        <taxon>Eukaryota</taxon>
        <taxon>Viridiplantae</taxon>
        <taxon>Streptophyta</taxon>
        <taxon>Embryophyta</taxon>
        <taxon>Tracheophyta</taxon>
        <taxon>Spermatophyta</taxon>
        <taxon>Magnoliopsida</taxon>
        <taxon>Liliopsida</taxon>
        <taxon>Poales</taxon>
        <taxon>Poaceae</taxon>
        <taxon>BOP clade</taxon>
        <taxon>Oryzoideae</taxon>
        <taxon>Oryzeae</taxon>
        <taxon>Oryzinae</taxon>
        <taxon>Oryza</taxon>
        <taxon>Oryza sativa</taxon>
    </lineage>
</organism>
<sequence length="87" mass="9335">MWLVGDLDGGGTWTRLQRQRRPRRVAASHGRGDGGSRAGRRGRASVRADMAAPKPRPPSKTVSVSCPEAAPRSHEDHTSSTTTFSLA</sequence>
<dbReference type="InParanoid" id="A0A0P0VF69"/>
<gene>
    <name evidence="2" type="ordered locus">Os02g0165650</name>
    <name evidence="2" type="ORF">OSNPB_020165650</name>
</gene>
<dbReference type="EMBL" id="AP014958">
    <property type="protein sequence ID" value="BAS77150.1"/>
    <property type="molecule type" value="Genomic_DNA"/>
</dbReference>
<dbReference type="PaxDb" id="39947-A0A0P0VF69"/>
<protein>
    <submittedName>
        <fullName evidence="2">Os02g0165650 protein</fullName>
    </submittedName>
</protein>
<dbReference type="AlphaFoldDB" id="A0A0P0VF69"/>
<proteinExistence type="predicted"/>
<feature type="compositionally biased region" description="Basic residues" evidence="1">
    <location>
        <begin position="17"/>
        <end position="26"/>
    </location>
</feature>
<dbReference type="Proteomes" id="UP000059680">
    <property type="component" value="Chromosome 2"/>
</dbReference>
<evidence type="ECO:0000313" key="3">
    <source>
        <dbReference type="Proteomes" id="UP000059680"/>
    </source>
</evidence>
<name>A0A0P0VF69_ORYSJ</name>
<reference evidence="3" key="1">
    <citation type="journal article" date="2005" name="Nature">
        <title>The map-based sequence of the rice genome.</title>
        <authorList>
            <consortium name="International rice genome sequencing project (IRGSP)"/>
            <person name="Matsumoto T."/>
            <person name="Wu J."/>
            <person name="Kanamori H."/>
            <person name="Katayose Y."/>
            <person name="Fujisawa M."/>
            <person name="Namiki N."/>
            <person name="Mizuno H."/>
            <person name="Yamamoto K."/>
            <person name="Antonio B.A."/>
            <person name="Baba T."/>
            <person name="Sakata K."/>
            <person name="Nagamura Y."/>
            <person name="Aoki H."/>
            <person name="Arikawa K."/>
            <person name="Arita K."/>
            <person name="Bito T."/>
            <person name="Chiden Y."/>
            <person name="Fujitsuka N."/>
            <person name="Fukunaka R."/>
            <person name="Hamada M."/>
            <person name="Harada C."/>
            <person name="Hayashi A."/>
            <person name="Hijishita S."/>
            <person name="Honda M."/>
            <person name="Hosokawa S."/>
            <person name="Ichikawa Y."/>
            <person name="Idonuma A."/>
            <person name="Iijima M."/>
            <person name="Ikeda M."/>
            <person name="Ikeno M."/>
            <person name="Ito K."/>
            <person name="Ito S."/>
            <person name="Ito T."/>
            <person name="Ito Y."/>
            <person name="Ito Y."/>
            <person name="Iwabuchi A."/>
            <person name="Kamiya K."/>
            <person name="Karasawa W."/>
            <person name="Kurita K."/>
            <person name="Katagiri S."/>
            <person name="Kikuta A."/>
            <person name="Kobayashi H."/>
            <person name="Kobayashi N."/>
            <person name="Machita K."/>
            <person name="Maehara T."/>
            <person name="Masukawa M."/>
            <person name="Mizubayashi T."/>
            <person name="Mukai Y."/>
            <person name="Nagasaki H."/>
            <person name="Nagata Y."/>
            <person name="Naito S."/>
            <person name="Nakashima M."/>
            <person name="Nakama Y."/>
            <person name="Nakamichi Y."/>
            <person name="Nakamura M."/>
            <person name="Meguro A."/>
            <person name="Negishi M."/>
            <person name="Ohta I."/>
            <person name="Ohta T."/>
            <person name="Okamoto M."/>
            <person name="Ono N."/>
            <person name="Saji S."/>
            <person name="Sakaguchi M."/>
            <person name="Sakai K."/>
            <person name="Shibata M."/>
            <person name="Shimokawa T."/>
            <person name="Song J."/>
            <person name="Takazaki Y."/>
            <person name="Terasawa K."/>
            <person name="Tsugane M."/>
            <person name="Tsuji K."/>
            <person name="Ueda S."/>
            <person name="Waki K."/>
            <person name="Yamagata H."/>
            <person name="Yamamoto M."/>
            <person name="Yamamoto S."/>
            <person name="Yamane H."/>
            <person name="Yoshiki S."/>
            <person name="Yoshihara R."/>
            <person name="Yukawa K."/>
            <person name="Zhong H."/>
            <person name="Yano M."/>
            <person name="Yuan Q."/>
            <person name="Ouyang S."/>
            <person name="Liu J."/>
            <person name="Jones K.M."/>
            <person name="Gansberger K."/>
            <person name="Moffat K."/>
            <person name="Hill J."/>
            <person name="Bera J."/>
            <person name="Fadrosh D."/>
            <person name="Jin S."/>
            <person name="Johri S."/>
            <person name="Kim M."/>
            <person name="Overton L."/>
            <person name="Reardon M."/>
            <person name="Tsitrin T."/>
            <person name="Vuong H."/>
            <person name="Weaver B."/>
            <person name="Ciecko A."/>
            <person name="Tallon L."/>
            <person name="Jackson J."/>
            <person name="Pai G."/>
            <person name="Aken S.V."/>
            <person name="Utterback T."/>
            <person name="Reidmuller S."/>
            <person name="Feldblyum T."/>
            <person name="Hsiao J."/>
            <person name="Zismann V."/>
            <person name="Iobst S."/>
            <person name="de Vazeille A.R."/>
            <person name="Buell C.R."/>
            <person name="Ying K."/>
            <person name="Li Y."/>
            <person name="Lu T."/>
            <person name="Huang Y."/>
            <person name="Zhao Q."/>
            <person name="Feng Q."/>
            <person name="Zhang L."/>
            <person name="Zhu J."/>
            <person name="Weng Q."/>
            <person name="Mu J."/>
            <person name="Lu Y."/>
            <person name="Fan D."/>
            <person name="Liu Y."/>
            <person name="Guan J."/>
            <person name="Zhang Y."/>
            <person name="Yu S."/>
            <person name="Liu X."/>
            <person name="Zhang Y."/>
            <person name="Hong G."/>
            <person name="Han B."/>
            <person name="Choisne N."/>
            <person name="Demange N."/>
            <person name="Orjeda G."/>
            <person name="Samain S."/>
            <person name="Cattolico L."/>
            <person name="Pelletier E."/>
            <person name="Couloux A."/>
            <person name="Segurens B."/>
            <person name="Wincker P."/>
            <person name="D'Hont A."/>
            <person name="Scarpelli C."/>
            <person name="Weissenbach J."/>
            <person name="Salanoubat M."/>
            <person name="Quetier F."/>
            <person name="Yu Y."/>
            <person name="Kim H.R."/>
            <person name="Rambo T."/>
            <person name="Currie J."/>
            <person name="Collura K."/>
            <person name="Luo M."/>
            <person name="Yang T."/>
            <person name="Ammiraju J.S.S."/>
            <person name="Engler F."/>
            <person name="Soderlund C."/>
            <person name="Wing R.A."/>
            <person name="Palmer L.E."/>
            <person name="de la Bastide M."/>
            <person name="Spiegel L."/>
            <person name="Nascimento L."/>
            <person name="Zutavern T."/>
            <person name="O'Shaughnessy A."/>
            <person name="Dike S."/>
            <person name="Dedhia N."/>
            <person name="Preston R."/>
            <person name="Balija V."/>
            <person name="McCombie W.R."/>
            <person name="Chow T."/>
            <person name="Chen H."/>
            <person name="Chung M."/>
            <person name="Chen C."/>
            <person name="Shaw J."/>
            <person name="Wu H."/>
            <person name="Hsiao K."/>
            <person name="Chao Y."/>
            <person name="Chu M."/>
            <person name="Cheng C."/>
            <person name="Hour A."/>
            <person name="Lee P."/>
            <person name="Lin S."/>
            <person name="Lin Y."/>
            <person name="Liou J."/>
            <person name="Liu S."/>
            <person name="Hsing Y."/>
            <person name="Raghuvanshi S."/>
            <person name="Mohanty A."/>
            <person name="Bharti A.K."/>
            <person name="Gaur A."/>
            <person name="Gupta V."/>
            <person name="Kumar D."/>
            <person name="Ravi V."/>
            <person name="Vij S."/>
            <person name="Kapur A."/>
            <person name="Khurana P."/>
            <person name="Khurana P."/>
            <person name="Khurana J.P."/>
            <person name="Tyagi A.K."/>
            <person name="Gaikwad K."/>
            <person name="Singh A."/>
            <person name="Dalal V."/>
            <person name="Srivastava S."/>
            <person name="Dixit A."/>
            <person name="Pal A.K."/>
            <person name="Ghazi I.A."/>
            <person name="Yadav M."/>
            <person name="Pandit A."/>
            <person name="Bhargava A."/>
            <person name="Sureshbabu K."/>
            <person name="Batra K."/>
            <person name="Sharma T.R."/>
            <person name="Mohapatra T."/>
            <person name="Singh N.K."/>
            <person name="Messing J."/>
            <person name="Nelson A.B."/>
            <person name="Fuks G."/>
            <person name="Kavchok S."/>
            <person name="Keizer G."/>
            <person name="Linton E."/>
            <person name="Llaca V."/>
            <person name="Song R."/>
            <person name="Tanyolac B."/>
            <person name="Young S."/>
            <person name="Ho-Il K."/>
            <person name="Hahn J.H."/>
            <person name="Sangsakoo G."/>
            <person name="Vanavichit A."/>
            <person name="de Mattos Luiz.A.T."/>
            <person name="Zimmer P.D."/>
            <person name="Malone G."/>
            <person name="Dellagostin O."/>
            <person name="de Oliveira A.C."/>
            <person name="Bevan M."/>
            <person name="Bancroft I."/>
            <person name="Minx P."/>
            <person name="Cordum H."/>
            <person name="Wilson R."/>
            <person name="Cheng Z."/>
            <person name="Jin W."/>
            <person name="Jiang J."/>
            <person name="Leong S.A."/>
            <person name="Iwama H."/>
            <person name="Gojobori T."/>
            <person name="Itoh T."/>
            <person name="Niimura Y."/>
            <person name="Fujii Y."/>
            <person name="Habara T."/>
            <person name="Sakai H."/>
            <person name="Sato Y."/>
            <person name="Wilson G."/>
            <person name="Kumar K."/>
            <person name="McCouch S."/>
            <person name="Juretic N."/>
            <person name="Hoen D."/>
            <person name="Wright S."/>
            <person name="Bruskiewich R."/>
            <person name="Bureau T."/>
            <person name="Miyao A."/>
            <person name="Hirochika H."/>
            <person name="Nishikawa T."/>
            <person name="Kadowaki K."/>
            <person name="Sugiura M."/>
            <person name="Burr B."/>
            <person name="Sasaki T."/>
        </authorList>
    </citation>
    <scope>NUCLEOTIDE SEQUENCE [LARGE SCALE GENOMIC DNA]</scope>
    <source>
        <strain evidence="3">cv. Nipponbare</strain>
    </source>
</reference>
<reference evidence="2 3" key="3">
    <citation type="journal article" date="2013" name="Rice">
        <title>Improvement of the Oryza sativa Nipponbare reference genome using next generation sequence and optical map data.</title>
        <authorList>
            <person name="Kawahara Y."/>
            <person name="de la Bastide M."/>
            <person name="Hamilton J.P."/>
            <person name="Kanamori H."/>
            <person name="McCombie W.R."/>
            <person name="Ouyang S."/>
            <person name="Schwartz D.C."/>
            <person name="Tanaka T."/>
            <person name="Wu J."/>
            <person name="Zhou S."/>
            <person name="Childs K.L."/>
            <person name="Davidson R.M."/>
            <person name="Lin H."/>
            <person name="Quesada-Ocampo L."/>
            <person name="Vaillancourt B."/>
            <person name="Sakai H."/>
            <person name="Lee S.S."/>
            <person name="Kim J."/>
            <person name="Numa H."/>
            <person name="Itoh T."/>
            <person name="Buell C.R."/>
            <person name="Matsumoto T."/>
        </authorList>
    </citation>
    <scope>NUCLEOTIDE SEQUENCE [LARGE SCALE GENOMIC DNA]</scope>
    <source>
        <strain evidence="3">cv. Nipponbare</strain>
    </source>
</reference>